<reference evidence="2 3" key="1">
    <citation type="submission" date="2017-05" db="EMBL/GenBank/DDBJ databases">
        <authorList>
            <person name="Varghese N."/>
            <person name="Submissions S."/>
        </authorList>
    </citation>
    <scope>NUCLEOTIDE SEQUENCE [LARGE SCALE GENOMIC DNA]</scope>
    <source>
        <strain evidence="2 3">DSM 19504</strain>
    </source>
</reference>
<feature type="transmembrane region" description="Helical" evidence="1">
    <location>
        <begin position="40"/>
        <end position="61"/>
    </location>
</feature>
<keyword evidence="3" id="KW-1185">Reference proteome</keyword>
<keyword evidence="1" id="KW-0812">Transmembrane</keyword>
<dbReference type="AlphaFoldDB" id="A0A521F5A8"/>
<feature type="transmembrane region" description="Helical" evidence="1">
    <location>
        <begin position="128"/>
        <end position="148"/>
    </location>
</feature>
<dbReference type="RefSeq" id="WP_246066568.1">
    <property type="nucleotide sequence ID" value="NZ_FXTD01000020.1"/>
</dbReference>
<evidence type="ECO:0000256" key="1">
    <source>
        <dbReference type="SAM" id="Phobius"/>
    </source>
</evidence>
<dbReference type="Proteomes" id="UP000319712">
    <property type="component" value="Unassembled WGS sequence"/>
</dbReference>
<proteinExistence type="predicted"/>
<organism evidence="2 3">
    <name type="scientific">Halorubrum cibi</name>
    <dbReference type="NCBI Taxonomy" id="413815"/>
    <lineage>
        <taxon>Archaea</taxon>
        <taxon>Methanobacteriati</taxon>
        <taxon>Methanobacteriota</taxon>
        <taxon>Stenosarchaea group</taxon>
        <taxon>Halobacteria</taxon>
        <taxon>Halobacteriales</taxon>
        <taxon>Haloferacaceae</taxon>
        <taxon>Halorubrum</taxon>
    </lineage>
</organism>
<protein>
    <submittedName>
        <fullName evidence="2">Uncharacterized protein</fullName>
    </submittedName>
</protein>
<keyword evidence="1" id="KW-1133">Transmembrane helix</keyword>
<evidence type="ECO:0000313" key="3">
    <source>
        <dbReference type="Proteomes" id="UP000319712"/>
    </source>
</evidence>
<gene>
    <name evidence="2" type="ORF">SAMN06264867_1206</name>
</gene>
<accession>A0A521F5A8</accession>
<evidence type="ECO:0000313" key="2">
    <source>
        <dbReference type="EMBL" id="SMO91372.1"/>
    </source>
</evidence>
<keyword evidence="1" id="KW-0472">Membrane</keyword>
<dbReference type="EMBL" id="FXTD01000020">
    <property type="protein sequence ID" value="SMO91372.1"/>
    <property type="molecule type" value="Genomic_DNA"/>
</dbReference>
<name>A0A521F5A8_9EURY</name>
<sequence length="166" mass="16723">MSQADPNAGSGDDSGGGISGWGDLSLPSTLQAFLDSPRRFVLGAILTTLLEGAFGVVSQFIDTVLLIFGGSKPARFDAPGETLGIADIPVAIAADLGSVTGSLGDTLISTVRTINGGIFEAAGAAGPLSPIVVTVIVVGEIVVALVVFRRIVYVVADLLQLGGLTE</sequence>